<proteinExistence type="predicted"/>
<dbReference type="AlphaFoldDB" id="A0A060BPS5"/>
<protein>
    <submittedName>
        <fullName evidence="2">CAZy families PL12 protein</fullName>
    </submittedName>
</protein>
<dbReference type="InterPro" id="IPR008929">
    <property type="entry name" value="Chondroitin_lyas"/>
</dbReference>
<dbReference type="InterPro" id="IPR031680">
    <property type="entry name" value="Hepar_II_III_N"/>
</dbReference>
<organism evidence="2">
    <name type="scientific">uncultured Candidatus Solibacter sp</name>
    <dbReference type="NCBI Taxonomy" id="708629"/>
    <lineage>
        <taxon>Bacteria</taxon>
        <taxon>Pseudomonadati</taxon>
        <taxon>Acidobacteriota</taxon>
        <taxon>Terriglobia</taxon>
        <taxon>Bryobacterales</taxon>
        <taxon>Solibacteraceae</taxon>
        <taxon>Candidatus Solibacter</taxon>
        <taxon>environmental samples</taxon>
    </lineage>
</organism>
<name>A0A060BPS5_9BACT</name>
<feature type="domain" description="Heparin-sulfate lyase N-terminal" evidence="1">
    <location>
        <begin position="2"/>
        <end position="154"/>
    </location>
</feature>
<evidence type="ECO:0000313" key="2">
    <source>
        <dbReference type="EMBL" id="AIA84889.1"/>
    </source>
</evidence>
<reference evidence="2" key="1">
    <citation type="journal article" date="2013" name="Environ. Microbiol.">
        <title>Seasonally variable intestinal metagenomes of the red palm weevil (Rhynchophorus ferrugineus).</title>
        <authorList>
            <person name="Jia S."/>
            <person name="Zhang X."/>
            <person name="Zhang G."/>
            <person name="Yin A."/>
            <person name="Zhang S."/>
            <person name="Li F."/>
            <person name="Wang L."/>
            <person name="Zhao D."/>
            <person name="Yun Q."/>
            <person name="Tala"/>
            <person name="Wang J."/>
            <person name="Sun G."/>
            <person name="Baabdullah M."/>
            <person name="Yu X."/>
            <person name="Hu S."/>
            <person name="Al-Mssallem I.S."/>
            <person name="Yu J."/>
        </authorList>
    </citation>
    <scope>NUCLEOTIDE SEQUENCE</scope>
</reference>
<accession>A0A060BPS5</accession>
<dbReference type="EMBL" id="KF117631">
    <property type="protein sequence ID" value="AIA84889.1"/>
    <property type="molecule type" value="Genomic_DNA"/>
</dbReference>
<dbReference type="Gene3D" id="1.50.10.100">
    <property type="entry name" value="Chondroitin AC/alginate lyase"/>
    <property type="match status" value="1"/>
</dbReference>
<feature type="non-terminal residue" evidence="2">
    <location>
        <position position="1"/>
    </location>
</feature>
<sequence length="156" mass="17546">DQDIVNFLKSVIEQVEFTNATHWPTGNKIAYAMVGVFGAGSAFPELTRAPGWRDYAVERALGNLQDGYLPDDMGIELSPGYHYAFKNYLTIVEIANITEQSDPLLQKLVDQCERLFEITATVATPDRTMPTYQDSGAVRLREQFAQALKYYPTTRS</sequence>
<feature type="non-terminal residue" evidence="2">
    <location>
        <position position="156"/>
    </location>
</feature>
<dbReference type="Pfam" id="PF16889">
    <property type="entry name" value="Hepar_II_III_N"/>
    <property type="match status" value="1"/>
</dbReference>
<evidence type="ECO:0000259" key="1">
    <source>
        <dbReference type="Pfam" id="PF16889"/>
    </source>
</evidence>
<dbReference type="SUPFAM" id="SSF48230">
    <property type="entry name" value="Chondroitin AC/alginate lyase"/>
    <property type="match status" value="1"/>
</dbReference>